<protein>
    <submittedName>
        <fullName evidence="2">Uncharacterized protein</fullName>
    </submittedName>
</protein>
<proteinExistence type="predicted"/>
<evidence type="ECO:0000256" key="1">
    <source>
        <dbReference type="SAM" id="MobiDB-lite"/>
    </source>
</evidence>
<reference evidence="2" key="1">
    <citation type="journal article" date="2020" name="Cell">
        <title>Large-Scale Comparative Analyses of Tick Genomes Elucidate Their Genetic Diversity and Vector Capacities.</title>
        <authorList>
            <consortium name="Tick Genome and Microbiome Consortium (TIGMIC)"/>
            <person name="Jia N."/>
            <person name="Wang J."/>
            <person name="Shi W."/>
            <person name="Du L."/>
            <person name="Sun Y."/>
            <person name="Zhan W."/>
            <person name="Jiang J.F."/>
            <person name="Wang Q."/>
            <person name="Zhang B."/>
            <person name="Ji P."/>
            <person name="Bell-Sakyi L."/>
            <person name="Cui X.M."/>
            <person name="Yuan T.T."/>
            <person name="Jiang B.G."/>
            <person name="Yang W.F."/>
            <person name="Lam T.T."/>
            <person name="Chang Q.C."/>
            <person name="Ding S.J."/>
            <person name="Wang X.J."/>
            <person name="Zhu J.G."/>
            <person name="Ruan X.D."/>
            <person name="Zhao L."/>
            <person name="Wei J.T."/>
            <person name="Ye R.Z."/>
            <person name="Que T.C."/>
            <person name="Du C.H."/>
            <person name="Zhou Y.H."/>
            <person name="Cheng J.X."/>
            <person name="Dai P.F."/>
            <person name="Guo W.B."/>
            <person name="Han X.H."/>
            <person name="Huang E.J."/>
            <person name="Li L.F."/>
            <person name="Wei W."/>
            <person name="Gao Y.C."/>
            <person name="Liu J.Z."/>
            <person name="Shao H.Z."/>
            <person name="Wang X."/>
            <person name="Wang C.C."/>
            <person name="Yang T.C."/>
            <person name="Huo Q.B."/>
            <person name="Li W."/>
            <person name="Chen H.Y."/>
            <person name="Chen S.E."/>
            <person name="Zhou L.G."/>
            <person name="Ni X.B."/>
            <person name="Tian J.H."/>
            <person name="Sheng Y."/>
            <person name="Liu T."/>
            <person name="Pan Y.S."/>
            <person name="Xia L.Y."/>
            <person name="Li J."/>
            <person name="Zhao F."/>
            <person name="Cao W.C."/>
        </authorList>
    </citation>
    <scope>NUCLEOTIDE SEQUENCE</scope>
    <source>
        <strain evidence="2">Rsan-2018</strain>
    </source>
</reference>
<reference evidence="2" key="2">
    <citation type="submission" date="2021-09" db="EMBL/GenBank/DDBJ databases">
        <authorList>
            <person name="Jia N."/>
            <person name="Wang J."/>
            <person name="Shi W."/>
            <person name="Du L."/>
            <person name="Sun Y."/>
            <person name="Zhan W."/>
            <person name="Jiang J."/>
            <person name="Wang Q."/>
            <person name="Zhang B."/>
            <person name="Ji P."/>
            <person name="Sakyi L.B."/>
            <person name="Cui X."/>
            <person name="Yuan T."/>
            <person name="Jiang B."/>
            <person name="Yang W."/>
            <person name="Lam T.T.-Y."/>
            <person name="Chang Q."/>
            <person name="Ding S."/>
            <person name="Wang X."/>
            <person name="Zhu J."/>
            <person name="Ruan X."/>
            <person name="Zhao L."/>
            <person name="Wei J."/>
            <person name="Que T."/>
            <person name="Du C."/>
            <person name="Cheng J."/>
            <person name="Dai P."/>
            <person name="Han X."/>
            <person name="Huang E."/>
            <person name="Gao Y."/>
            <person name="Liu J."/>
            <person name="Shao H."/>
            <person name="Ye R."/>
            <person name="Li L."/>
            <person name="Wei W."/>
            <person name="Wang X."/>
            <person name="Wang C."/>
            <person name="Huo Q."/>
            <person name="Li W."/>
            <person name="Guo W."/>
            <person name="Chen H."/>
            <person name="Chen S."/>
            <person name="Zhou L."/>
            <person name="Zhou L."/>
            <person name="Ni X."/>
            <person name="Tian J."/>
            <person name="Zhou Y."/>
            <person name="Sheng Y."/>
            <person name="Liu T."/>
            <person name="Pan Y."/>
            <person name="Xia L."/>
            <person name="Li J."/>
            <person name="Zhao F."/>
            <person name="Cao W."/>
        </authorList>
    </citation>
    <scope>NUCLEOTIDE SEQUENCE</scope>
    <source>
        <strain evidence="2">Rsan-2018</strain>
        <tissue evidence="2">Larvae</tissue>
    </source>
</reference>
<evidence type="ECO:0000313" key="3">
    <source>
        <dbReference type="Proteomes" id="UP000821837"/>
    </source>
</evidence>
<accession>A0A9D4TBD3</accession>
<gene>
    <name evidence="2" type="ORF">HPB52_019172</name>
</gene>
<name>A0A9D4TBD3_RHISA</name>
<evidence type="ECO:0000313" key="2">
    <source>
        <dbReference type="EMBL" id="KAH7984310.1"/>
    </source>
</evidence>
<sequence>MGIVRPSLLEEQQQKLQHPQTVKLLQDPFREVHITAADMPDVASLRATNPAAFALNEQCPGVEYSERKPVLSFQHPGSQKLTRGCWLVEVAVGQALQTTPCVRDVAVGALARANEKKKHVEVYVDAASNIYAVRAKIISQQVRNYDAGRPPSLMKQQRQALQAAKVARGPHQEAGPLPAVKHP</sequence>
<dbReference type="AlphaFoldDB" id="A0A9D4TBD3"/>
<keyword evidence="3" id="KW-1185">Reference proteome</keyword>
<dbReference type="Proteomes" id="UP000821837">
    <property type="component" value="Chromosome 1"/>
</dbReference>
<dbReference type="EMBL" id="JABSTV010001245">
    <property type="protein sequence ID" value="KAH7984310.1"/>
    <property type="molecule type" value="Genomic_DNA"/>
</dbReference>
<comment type="caution">
    <text evidence="2">The sequence shown here is derived from an EMBL/GenBank/DDBJ whole genome shotgun (WGS) entry which is preliminary data.</text>
</comment>
<feature type="region of interest" description="Disordered" evidence="1">
    <location>
        <begin position="163"/>
        <end position="183"/>
    </location>
</feature>
<organism evidence="2 3">
    <name type="scientific">Rhipicephalus sanguineus</name>
    <name type="common">Brown dog tick</name>
    <name type="synonym">Ixodes sanguineus</name>
    <dbReference type="NCBI Taxonomy" id="34632"/>
    <lineage>
        <taxon>Eukaryota</taxon>
        <taxon>Metazoa</taxon>
        <taxon>Ecdysozoa</taxon>
        <taxon>Arthropoda</taxon>
        <taxon>Chelicerata</taxon>
        <taxon>Arachnida</taxon>
        <taxon>Acari</taxon>
        <taxon>Parasitiformes</taxon>
        <taxon>Ixodida</taxon>
        <taxon>Ixodoidea</taxon>
        <taxon>Ixodidae</taxon>
        <taxon>Rhipicephalinae</taxon>
        <taxon>Rhipicephalus</taxon>
        <taxon>Rhipicephalus</taxon>
    </lineage>
</organism>